<reference evidence="1" key="1">
    <citation type="journal article" date="2014" name="Nat. Commun.">
        <title>The tobacco genome sequence and its comparison with those of tomato and potato.</title>
        <authorList>
            <person name="Sierro N."/>
            <person name="Battey J.N."/>
            <person name="Ouadi S."/>
            <person name="Bakaher N."/>
            <person name="Bovet L."/>
            <person name="Willig A."/>
            <person name="Goepfert S."/>
            <person name="Peitsch M.C."/>
            <person name="Ivanov N.V."/>
        </authorList>
    </citation>
    <scope>NUCLEOTIDE SEQUENCE [LARGE SCALE GENOMIC DNA]</scope>
</reference>
<evidence type="ECO:0000313" key="1">
    <source>
        <dbReference type="Proteomes" id="UP000790787"/>
    </source>
</evidence>
<name>A0AC58SDP4_TOBAC</name>
<protein>
    <submittedName>
        <fullName evidence="2">Uncharacterized protein LOC142166959</fullName>
    </submittedName>
</protein>
<organism evidence="1 2">
    <name type="scientific">Nicotiana tabacum</name>
    <name type="common">Common tobacco</name>
    <dbReference type="NCBI Taxonomy" id="4097"/>
    <lineage>
        <taxon>Eukaryota</taxon>
        <taxon>Viridiplantae</taxon>
        <taxon>Streptophyta</taxon>
        <taxon>Embryophyta</taxon>
        <taxon>Tracheophyta</taxon>
        <taxon>Spermatophyta</taxon>
        <taxon>Magnoliopsida</taxon>
        <taxon>eudicotyledons</taxon>
        <taxon>Gunneridae</taxon>
        <taxon>Pentapetalae</taxon>
        <taxon>asterids</taxon>
        <taxon>lamiids</taxon>
        <taxon>Solanales</taxon>
        <taxon>Solanaceae</taxon>
        <taxon>Nicotianoideae</taxon>
        <taxon>Nicotianeae</taxon>
        <taxon>Nicotiana</taxon>
    </lineage>
</organism>
<sequence length="496" mass="56488">MDYDSAIPLHSHALSVTVFNGLNFSEWHEQVQFHLGVIDLDLALLNDKPTAITDTSSADEKSFHKAWKRSNMLNLMFMRMSIAKNIKNKSLVGTLMAELTTMKFDGPRSMQNHIIEMTNIAARLQTLGMKVDDSFLVQFILNSLPPEYGPFQINYNTIKNKWNVSELSSMLTQEESRLKKQGSYSIKIMGQGAGKGLKVKANKFKKKKAPAKAPQDAKKEHKADTCHFCNKEGRYQKDFLKRKAWFEKKGTISAFVCFESNLIEVPNNTWWLDSGATSHALYVPSVSRNLISLLRLDVSGSDLKIKRGSLNESSAYLWHRRLGHISKERKNSQASDALKVFVNEVERQLDKKYTMPGTPQQNGIAERRNRTLMDMVRSMMSNSSLPKSLWMYALKIAVNLLNRVPSKAVPKTPFELWTRRKPSLRHLHVWGCPAEARVYNSQEKKLDSRTVNGYFIGYSEKSKGYVFYCQNHSSRIVETGNARFIENGEVSGSVEK</sequence>
<keyword evidence="1" id="KW-1185">Reference proteome</keyword>
<dbReference type="Proteomes" id="UP000790787">
    <property type="component" value="Chromosome 2"/>
</dbReference>
<proteinExistence type="predicted"/>
<evidence type="ECO:0000313" key="2">
    <source>
        <dbReference type="RefSeq" id="XP_075083097.1"/>
    </source>
</evidence>
<accession>A0AC58SDP4</accession>
<dbReference type="RefSeq" id="XP_075083097.1">
    <property type="nucleotide sequence ID" value="XM_075226996.1"/>
</dbReference>
<reference evidence="2" key="2">
    <citation type="submission" date="2025-08" db="UniProtKB">
        <authorList>
            <consortium name="RefSeq"/>
        </authorList>
    </citation>
    <scope>IDENTIFICATION</scope>
    <source>
        <tissue evidence="2">Leaf</tissue>
    </source>
</reference>
<gene>
    <name evidence="2" type="primary">LOC142166959</name>
</gene>